<proteinExistence type="predicted"/>
<accession>A0A8S2L7U1</accession>
<feature type="non-terminal residue" evidence="2">
    <location>
        <position position="1"/>
    </location>
</feature>
<evidence type="ECO:0000313" key="2">
    <source>
        <dbReference type="EMBL" id="CAF3887883.1"/>
    </source>
</evidence>
<organism evidence="2 3">
    <name type="scientific">Didymodactylos carnosus</name>
    <dbReference type="NCBI Taxonomy" id="1234261"/>
    <lineage>
        <taxon>Eukaryota</taxon>
        <taxon>Metazoa</taxon>
        <taxon>Spiralia</taxon>
        <taxon>Gnathifera</taxon>
        <taxon>Rotifera</taxon>
        <taxon>Eurotatoria</taxon>
        <taxon>Bdelloidea</taxon>
        <taxon>Philodinida</taxon>
        <taxon>Philodinidae</taxon>
        <taxon>Didymodactylos</taxon>
    </lineage>
</organism>
<comment type="caution">
    <text evidence="2">The sequence shown here is derived from an EMBL/GenBank/DDBJ whole genome shotgun (WGS) entry which is preliminary data.</text>
</comment>
<dbReference type="AlphaFoldDB" id="A0A8S2L7U1"/>
<evidence type="ECO:0000313" key="1">
    <source>
        <dbReference type="EMBL" id="CAF1685221.1"/>
    </source>
</evidence>
<dbReference type="Proteomes" id="UP000682733">
    <property type="component" value="Unassembled WGS sequence"/>
</dbReference>
<evidence type="ECO:0000313" key="3">
    <source>
        <dbReference type="Proteomes" id="UP000682733"/>
    </source>
</evidence>
<gene>
    <name evidence="1" type="ORF">OVA965_LOCUS46192</name>
    <name evidence="2" type="ORF">TMI583_LOCUS20241</name>
</gene>
<dbReference type="EMBL" id="CAJNOK010082878">
    <property type="protein sequence ID" value="CAF1685221.1"/>
    <property type="molecule type" value="Genomic_DNA"/>
</dbReference>
<dbReference type="Proteomes" id="UP000677228">
    <property type="component" value="Unassembled WGS sequence"/>
</dbReference>
<name>A0A8S2L7U1_9BILA</name>
<reference evidence="2" key="1">
    <citation type="submission" date="2021-02" db="EMBL/GenBank/DDBJ databases">
        <authorList>
            <person name="Nowell W R."/>
        </authorList>
    </citation>
    <scope>NUCLEOTIDE SEQUENCE</scope>
</reference>
<dbReference type="EMBL" id="CAJOBA010015492">
    <property type="protein sequence ID" value="CAF3887883.1"/>
    <property type="molecule type" value="Genomic_DNA"/>
</dbReference>
<protein>
    <submittedName>
        <fullName evidence="2">Uncharacterized protein</fullName>
    </submittedName>
</protein>
<sequence length="64" mass="7216">RVSSNSIFCGITISKYFSILSGQQCKSAVNFRQIGQLKTNITGLAKVEKHRIDRSKAQLEQIFQ</sequence>